<dbReference type="InterPro" id="IPR001283">
    <property type="entry name" value="CRISP-related"/>
</dbReference>
<dbReference type="InterPro" id="IPR018244">
    <property type="entry name" value="Allrgn_V5/Tpx1_CS"/>
</dbReference>
<feature type="domain" description="SCP" evidence="2">
    <location>
        <begin position="25"/>
        <end position="171"/>
    </location>
</feature>
<dbReference type="GO" id="GO:0005615">
    <property type="term" value="C:extracellular space"/>
    <property type="evidence" value="ECO:0000318"/>
    <property type="project" value="GO_Central"/>
</dbReference>
<name>T1FCL9_HELRO</name>
<feature type="chain" id="PRO_5010980483" description="SCP domain-containing protein" evidence="1">
    <location>
        <begin position="20"/>
        <end position="175"/>
    </location>
</feature>
<dbReference type="FunFam" id="3.40.33.10:FF:000060">
    <property type="entry name" value="Uncharacterized protein"/>
    <property type="match status" value="1"/>
</dbReference>
<evidence type="ECO:0000256" key="1">
    <source>
        <dbReference type="SAM" id="SignalP"/>
    </source>
</evidence>
<dbReference type="Gene3D" id="3.40.33.10">
    <property type="entry name" value="CAP"/>
    <property type="match status" value="1"/>
</dbReference>
<dbReference type="GeneID" id="20206568"/>
<organism evidence="4 5">
    <name type="scientific">Helobdella robusta</name>
    <name type="common">Californian leech</name>
    <dbReference type="NCBI Taxonomy" id="6412"/>
    <lineage>
        <taxon>Eukaryota</taxon>
        <taxon>Metazoa</taxon>
        <taxon>Spiralia</taxon>
        <taxon>Lophotrochozoa</taxon>
        <taxon>Annelida</taxon>
        <taxon>Clitellata</taxon>
        <taxon>Hirudinea</taxon>
        <taxon>Rhynchobdellida</taxon>
        <taxon>Glossiphoniidae</taxon>
        <taxon>Helobdella</taxon>
    </lineage>
</organism>
<proteinExistence type="predicted"/>
<dbReference type="PROSITE" id="PS01010">
    <property type="entry name" value="CRISP_2"/>
    <property type="match status" value="1"/>
</dbReference>
<dbReference type="PROSITE" id="PS01009">
    <property type="entry name" value="CRISP_1"/>
    <property type="match status" value="1"/>
</dbReference>
<keyword evidence="5" id="KW-1185">Reference proteome</keyword>
<dbReference type="SUPFAM" id="SSF55797">
    <property type="entry name" value="PR-1-like"/>
    <property type="match status" value="1"/>
</dbReference>
<dbReference type="PANTHER" id="PTHR10334">
    <property type="entry name" value="CYSTEINE-RICH SECRETORY PROTEIN-RELATED"/>
    <property type="match status" value="1"/>
</dbReference>
<dbReference type="InParanoid" id="T1FCL9"/>
<dbReference type="EMBL" id="AMQM01006278">
    <property type="status" value="NOT_ANNOTATED_CDS"/>
    <property type="molecule type" value="Genomic_DNA"/>
</dbReference>
<gene>
    <name evidence="4" type="primary">20206568</name>
    <name evidence="3" type="ORF">HELRODRAFT_178014</name>
</gene>
<reference evidence="3 5" key="2">
    <citation type="journal article" date="2013" name="Nature">
        <title>Insights into bilaterian evolution from three spiralian genomes.</title>
        <authorList>
            <person name="Simakov O."/>
            <person name="Marletaz F."/>
            <person name="Cho S.J."/>
            <person name="Edsinger-Gonzales E."/>
            <person name="Havlak P."/>
            <person name="Hellsten U."/>
            <person name="Kuo D.H."/>
            <person name="Larsson T."/>
            <person name="Lv J."/>
            <person name="Arendt D."/>
            <person name="Savage R."/>
            <person name="Osoegawa K."/>
            <person name="de Jong P."/>
            <person name="Grimwood J."/>
            <person name="Chapman J.A."/>
            <person name="Shapiro H."/>
            <person name="Aerts A."/>
            <person name="Otillar R.P."/>
            <person name="Terry A.Y."/>
            <person name="Boore J.L."/>
            <person name="Grigoriev I.V."/>
            <person name="Lindberg D.R."/>
            <person name="Seaver E.C."/>
            <person name="Weisblat D.A."/>
            <person name="Putnam N.H."/>
            <person name="Rokhsar D.S."/>
        </authorList>
    </citation>
    <scope>NUCLEOTIDE SEQUENCE</scope>
</reference>
<reference evidence="4" key="3">
    <citation type="submission" date="2015-06" db="UniProtKB">
        <authorList>
            <consortium name="EnsemblMetazoa"/>
        </authorList>
    </citation>
    <scope>IDENTIFICATION</scope>
</reference>
<dbReference type="HOGENOM" id="CLU_035730_2_3_1"/>
<dbReference type="eggNOG" id="KOG3017">
    <property type="taxonomic scope" value="Eukaryota"/>
</dbReference>
<evidence type="ECO:0000313" key="5">
    <source>
        <dbReference type="Proteomes" id="UP000015101"/>
    </source>
</evidence>
<dbReference type="KEGG" id="hro:HELRODRAFT_178014"/>
<dbReference type="PRINTS" id="PR00837">
    <property type="entry name" value="V5TPXLIKE"/>
</dbReference>
<reference evidence="5" key="1">
    <citation type="submission" date="2012-12" db="EMBL/GenBank/DDBJ databases">
        <authorList>
            <person name="Hellsten U."/>
            <person name="Grimwood J."/>
            <person name="Chapman J.A."/>
            <person name="Shapiro H."/>
            <person name="Aerts A."/>
            <person name="Otillar R.P."/>
            <person name="Terry A.Y."/>
            <person name="Boore J.L."/>
            <person name="Simakov O."/>
            <person name="Marletaz F."/>
            <person name="Cho S.-J."/>
            <person name="Edsinger-Gonzales E."/>
            <person name="Havlak P."/>
            <person name="Kuo D.-H."/>
            <person name="Larsson T."/>
            <person name="Lv J."/>
            <person name="Arendt D."/>
            <person name="Savage R."/>
            <person name="Osoegawa K."/>
            <person name="de Jong P."/>
            <person name="Lindberg D.R."/>
            <person name="Seaver E.C."/>
            <person name="Weisblat D.A."/>
            <person name="Putnam N.H."/>
            <person name="Grigoriev I.V."/>
            <person name="Rokhsar D.S."/>
        </authorList>
    </citation>
    <scope>NUCLEOTIDE SEQUENCE</scope>
</reference>
<evidence type="ECO:0000313" key="3">
    <source>
        <dbReference type="EMBL" id="ESN97579.1"/>
    </source>
</evidence>
<sequence>MKYLIACSLIVAFFAASYAEVPSASDVKKIVDKHNLLRKKEGSSKMLPIKWSSKLANYASAWAQNCAFEHGQPAEAQNEDDIGQNLYASSTSNVDYESAIQNWYDEKPDYSYDSNSCRSGKMCGHYTQVVWATTTEVGCAVQMCNKGIEGLPWPRGHIIVCNYLPPGNWEGEKPY</sequence>
<keyword evidence="1" id="KW-0732">Signal</keyword>
<dbReference type="FunCoup" id="T1FCL9">
    <property type="interactions" value="36"/>
</dbReference>
<dbReference type="CTD" id="20206568"/>
<dbReference type="Pfam" id="PF00188">
    <property type="entry name" value="CAP"/>
    <property type="match status" value="1"/>
</dbReference>
<dbReference type="RefSeq" id="XP_009024400.1">
    <property type="nucleotide sequence ID" value="XM_009026152.1"/>
</dbReference>
<dbReference type="EMBL" id="KB097336">
    <property type="protein sequence ID" value="ESN97579.1"/>
    <property type="molecule type" value="Genomic_DNA"/>
</dbReference>
<dbReference type="PRINTS" id="PR00838">
    <property type="entry name" value="V5ALLERGEN"/>
</dbReference>
<dbReference type="OrthoDB" id="674273at2759"/>
<evidence type="ECO:0000313" key="4">
    <source>
        <dbReference type="EnsemblMetazoa" id="HelroP178014"/>
    </source>
</evidence>
<dbReference type="Proteomes" id="UP000015101">
    <property type="component" value="Unassembled WGS sequence"/>
</dbReference>
<dbReference type="SMART" id="SM00198">
    <property type="entry name" value="SCP"/>
    <property type="match status" value="1"/>
</dbReference>
<accession>T1FCL9</accession>
<dbReference type="EnsemblMetazoa" id="HelroT178014">
    <property type="protein sequence ID" value="HelroP178014"/>
    <property type="gene ID" value="HelroG178014"/>
</dbReference>
<dbReference type="STRING" id="6412.T1FCL9"/>
<dbReference type="InterPro" id="IPR014044">
    <property type="entry name" value="CAP_dom"/>
</dbReference>
<evidence type="ECO:0000259" key="2">
    <source>
        <dbReference type="SMART" id="SM00198"/>
    </source>
</evidence>
<dbReference type="OMA" id="ACKFEHN"/>
<feature type="signal peptide" evidence="1">
    <location>
        <begin position="1"/>
        <end position="19"/>
    </location>
</feature>
<dbReference type="InterPro" id="IPR035940">
    <property type="entry name" value="CAP_sf"/>
</dbReference>
<protein>
    <recommendedName>
        <fullName evidence="2">SCP domain-containing protein</fullName>
    </recommendedName>
</protein>
<dbReference type="AlphaFoldDB" id="T1FCL9"/>
<dbReference type="InterPro" id="IPR002413">
    <property type="entry name" value="V5_allergen-like"/>
</dbReference>